<keyword evidence="12" id="KW-1185">Reference proteome</keyword>
<dbReference type="GO" id="GO:0015297">
    <property type="term" value="F:antiporter activity"/>
    <property type="evidence" value="ECO:0007669"/>
    <property type="project" value="UniProtKB-KW"/>
</dbReference>
<sequence length="490" mass="51576">MTNLAKGEIAVVDNKNLNIPQKPVVEMFGGFLGGLLPLIILVGILIWLSVAGRGGTMPFWAAGWLAIVVGLFMAKNKSEYSKCIIRGLGDKNGSVIIACWILAGVFGKLMVAGGLVDGLLWFGIEAGTQGVIFTVISFLSAMLFALGTGTSTGTVISLVPVLYPAGVFLGADPTMLGLAILSGAAFGDNLAPISDTTIVSAYTQGAEMRDVVRSRFPLSITAAFLTVVVLLIAGGGGETKSLPEIQAQMDAAGLLMLISFAVVVISALLGKHIIESLVYGNLAAVILGLINGHLTLQKIFHIPTESGQSTGLIQDGISGVVGAIIFALLVLAVTQVLVESGVMNRVLNWAQKTIARTVRQAELTIIGITILFSIPIAANAPAELLVGPSIVKPLGEKFNLASARRANLMDCAVCSLFFTMPWHIAVVVWYTTLTTAADAYGIFAPSITSAFYNPYSWMLLGVLLFSAITGWNRKYANNDLKATTSLKESV</sequence>
<dbReference type="GO" id="GO:0005886">
    <property type="term" value="C:plasma membrane"/>
    <property type="evidence" value="ECO:0007669"/>
    <property type="project" value="UniProtKB-SubCell"/>
</dbReference>
<keyword evidence="2" id="KW-0813">Transport</keyword>
<dbReference type="Pfam" id="PF03553">
    <property type="entry name" value="Na_H_antiporter"/>
    <property type="match status" value="1"/>
</dbReference>
<feature type="transmembrane region" description="Helical" evidence="9">
    <location>
        <begin position="276"/>
        <end position="296"/>
    </location>
</feature>
<keyword evidence="5 9" id="KW-0812">Transmembrane</keyword>
<dbReference type="Proteomes" id="UP000199337">
    <property type="component" value="Unassembled WGS sequence"/>
</dbReference>
<name>A0A1I2WCR3_9FIRM</name>
<dbReference type="InterPro" id="IPR018461">
    <property type="entry name" value="Na/H_Antiport_NhaC-like_C"/>
</dbReference>
<feature type="transmembrane region" description="Helical" evidence="9">
    <location>
        <begin position="28"/>
        <end position="51"/>
    </location>
</feature>
<dbReference type="AlphaFoldDB" id="A0A1I2WCR3"/>
<keyword evidence="7 9" id="KW-0472">Membrane</keyword>
<feature type="transmembrane region" description="Helical" evidence="9">
    <location>
        <begin position="407"/>
        <end position="430"/>
    </location>
</feature>
<evidence type="ECO:0000256" key="2">
    <source>
        <dbReference type="ARBA" id="ARBA00022448"/>
    </source>
</evidence>
<gene>
    <name evidence="11" type="ORF">SAMN05660649_03369</name>
</gene>
<feature type="transmembrane region" description="Helical" evidence="9">
    <location>
        <begin position="130"/>
        <end position="149"/>
    </location>
</feature>
<accession>A0A1I2WCR3</accession>
<feature type="transmembrane region" description="Helical" evidence="9">
    <location>
        <begin position="317"/>
        <end position="338"/>
    </location>
</feature>
<dbReference type="InterPro" id="IPR052180">
    <property type="entry name" value="NhaC_Na-H+_Antiporter"/>
</dbReference>
<feature type="transmembrane region" description="Helical" evidence="9">
    <location>
        <begin position="216"/>
        <end position="237"/>
    </location>
</feature>
<feature type="transmembrane region" description="Helical" evidence="9">
    <location>
        <begin position="249"/>
        <end position="270"/>
    </location>
</feature>
<feature type="transmembrane region" description="Helical" evidence="9">
    <location>
        <begin position="450"/>
        <end position="471"/>
    </location>
</feature>
<evidence type="ECO:0000256" key="3">
    <source>
        <dbReference type="ARBA" id="ARBA00022449"/>
    </source>
</evidence>
<dbReference type="PANTHER" id="PTHR33451:SF3">
    <property type="entry name" value="MALATE-2H(+)_NA(+)-LACTATE ANTIPORTER"/>
    <property type="match status" value="1"/>
</dbReference>
<organism evidence="11 12">
    <name type="scientific">Desulfotruncus arcticus DSM 17038</name>
    <dbReference type="NCBI Taxonomy" id="1121424"/>
    <lineage>
        <taxon>Bacteria</taxon>
        <taxon>Bacillati</taxon>
        <taxon>Bacillota</taxon>
        <taxon>Clostridia</taxon>
        <taxon>Eubacteriales</taxon>
        <taxon>Desulfallaceae</taxon>
        <taxon>Desulfotruncus</taxon>
    </lineage>
</organism>
<reference evidence="12" key="1">
    <citation type="submission" date="2016-10" db="EMBL/GenBank/DDBJ databases">
        <authorList>
            <person name="Varghese N."/>
            <person name="Submissions S."/>
        </authorList>
    </citation>
    <scope>NUCLEOTIDE SEQUENCE [LARGE SCALE GENOMIC DNA]</scope>
    <source>
        <strain evidence="12">DSM 17038</strain>
    </source>
</reference>
<feature type="domain" description="Na+/H+ antiporter NhaC-like C-terminal" evidence="10">
    <location>
        <begin position="43"/>
        <end position="234"/>
    </location>
</feature>
<dbReference type="STRING" id="341036.SAMN05660649_03369"/>
<dbReference type="EMBL" id="FOOX01000013">
    <property type="protein sequence ID" value="SFG97966.1"/>
    <property type="molecule type" value="Genomic_DNA"/>
</dbReference>
<evidence type="ECO:0000256" key="6">
    <source>
        <dbReference type="ARBA" id="ARBA00022989"/>
    </source>
</evidence>
<keyword evidence="3" id="KW-0050">Antiport</keyword>
<evidence type="ECO:0000259" key="10">
    <source>
        <dbReference type="Pfam" id="PF03553"/>
    </source>
</evidence>
<evidence type="ECO:0000313" key="11">
    <source>
        <dbReference type="EMBL" id="SFG97966.1"/>
    </source>
</evidence>
<evidence type="ECO:0000256" key="9">
    <source>
        <dbReference type="SAM" id="Phobius"/>
    </source>
</evidence>
<keyword evidence="4" id="KW-1003">Cell membrane</keyword>
<comment type="similarity">
    <text evidence="8">Belongs to the NhaC Na(+)/H(+) (TC 2.A.35) antiporter family.</text>
</comment>
<evidence type="ECO:0000256" key="5">
    <source>
        <dbReference type="ARBA" id="ARBA00022692"/>
    </source>
</evidence>
<comment type="subcellular location">
    <subcellularLocation>
        <location evidence="1">Cell membrane</location>
        <topology evidence="1">Multi-pass membrane protein</topology>
    </subcellularLocation>
</comment>
<evidence type="ECO:0000313" key="12">
    <source>
        <dbReference type="Proteomes" id="UP000199337"/>
    </source>
</evidence>
<feature type="transmembrane region" description="Helical" evidence="9">
    <location>
        <begin position="57"/>
        <end position="74"/>
    </location>
</feature>
<evidence type="ECO:0000256" key="7">
    <source>
        <dbReference type="ARBA" id="ARBA00023136"/>
    </source>
</evidence>
<feature type="transmembrane region" description="Helical" evidence="9">
    <location>
        <begin position="95"/>
        <end position="124"/>
    </location>
</feature>
<evidence type="ECO:0000256" key="8">
    <source>
        <dbReference type="ARBA" id="ARBA00038435"/>
    </source>
</evidence>
<dbReference type="PANTHER" id="PTHR33451">
    <property type="entry name" value="MALATE-2H(+)/NA(+)-LACTATE ANTIPORTER"/>
    <property type="match status" value="1"/>
</dbReference>
<protein>
    <submittedName>
        <fullName evidence="11">Transporter, NhaC family (TC 2.A.35)</fullName>
    </submittedName>
</protein>
<keyword evidence="6 9" id="KW-1133">Transmembrane helix</keyword>
<evidence type="ECO:0000256" key="4">
    <source>
        <dbReference type="ARBA" id="ARBA00022475"/>
    </source>
</evidence>
<evidence type="ECO:0000256" key="1">
    <source>
        <dbReference type="ARBA" id="ARBA00004651"/>
    </source>
</evidence>
<proteinExistence type="inferred from homology"/>